<dbReference type="SUPFAM" id="SSF49899">
    <property type="entry name" value="Concanavalin A-like lectins/glucanases"/>
    <property type="match status" value="1"/>
</dbReference>
<name>A0A0F9FAZ4_9ZZZZ</name>
<protein>
    <recommendedName>
        <fullName evidence="2">LamG-like jellyroll fold domain-containing protein</fullName>
    </recommendedName>
</protein>
<dbReference type="InterPro" id="IPR013320">
    <property type="entry name" value="ConA-like_dom_sf"/>
</dbReference>
<evidence type="ECO:0008006" key="2">
    <source>
        <dbReference type="Google" id="ProtNLM"/>
    </source>
</evidence>
<comment type="caution">
    <text evidence="1">The sequence shown here is derived from an EMBL/GenBank/DDBJ whole genome shotgun (WGS) entry which is preliminary data.</text>
</comment>
<gene>
    <name evidence="1" type="ORF">LCGC14_1975300</name>
</gene>
<reference evidence="1" key="1">
    <citation type="journal article" date="2015" name="Nature">
        <title>Complex archaea that bridge the gap between prokaryotes and eukaryotes.</title>
        <authorList>
            <person name="Spang A."/>
            <person name="Saw J.H."/>
            <person name="Jorgensen S.L."/>
            <person name="Zaremba-Niedzwiedzka K."/>
            <person name="Martijn J."/>
            <person name="Lind A.E."/>
            <person name="van Eijk R."/>
            <person name="Schleper C."/>
            <person name="Guy L."/>
            <person name="Ettema T.J."/>
        </authorList>
    </citation>
    <scope>NUCLEOTIDE SEQUENCE</scope>
</reference>
<sequence>MRRNIILAALLLLLAGNSAWAQIFPKRAPVPTGSRFFNGADKVDFGADLLLNVSGDISFGIWVKLSSTLGTNDLIVERGASGEAEADNSALFLNIQGVSNSWDLRYVHEFGAGSNELTTFSTNIKNDVWTYVALSRDTTAKTVKLWTATFGRPLALISTFPYTNQHTGGTGALTRFTLGQREGGDLPLNGANLAHVLFYNRSLSVVDHQHNMDGEITLYPLLDSSVWDLTDRSRLANHAIATNAVQKPDGPIIYRAFAPRRIWLPPPAGAARRLMIISGMLDRLSPRVESRRN</sequence>
<proteinExistence type="predicted"/>
<organism evidence="1">
    <name type="scientific">marine sediment metagenome</name>
    <dbReference type="NCBI Taxonomy" id="412755"/>
    <lineage>
        <taxon>unclassified sequences</taxon>
        <taxon>metagenomes</taxon>
        <taxon>ecological metagenomes</taxon>
    </lineage>
</organism>
<evidence type="ECO:0000313" key="1">
    <source>
        <dbReference type="EMBL" id="KKL83383.1"/>
    </source>
</evidence>
<accession>A0A0F9FAZ4</accession>
<dbReference type="EMBL" id="LAZR01021991">
    <property type="protein sequence ID" value="KKL83383.1"/>
    <property type="molecule type" value="Genomic_DNA"/>
</dbReference>
<dbReference type="AlphaFoldDB" id="A0A0F9FAZ4"/>
<dbReference type="Gene3D" id="2.60.120.200">
    <property type="match status" value="1"/>
</dbReference>